<comment type="cofactor">
    <cofactor evidence="7 10">
        <name>Mg(2+)</name>
        <dbReference type="ChEBI" id="CHEBI:18420"/>
    </cofactor>
    <text evidence="7 10">Binds 1 Mg(2+) ion per subunit.</text>
</comment>
<dbReference type="AlphaFoldDB" id="A0A9D1UV83"/>
<dbReference type="EMBL" id="DXGD01000479">
    <property type="protein sequence ID" value="HIX01019.1"/>
    <property type="molecule type" value="Genomic_DNA"/>
</dbReference>
<dbReference type="FunFam" id="3.20.20.60:FF:000003">
    <property type="entry name" value="3-methyl-2-oxobutanoate hydroxymethyltransferase"/>
    <property type="match status" value="1"/>
</dbReference>
<protein>
    <recommendedName>
        <fullName evidence="7">3-methyl-2-oxobutanoate hydroxymethyltransferase</fullName>
        <ecNumber evidence="7">2.1.2.11</ecNumber>
    </recommendedName>
    <alternativeName>
        <fullName evidence="7">Ketopantoate hydroxymethyltransferase</fullName>
        <shortName evidence="7">KPHMT</shortName>
    </alternativeName>
</protein>
<keyword evidence="7" id="KW-0963">Cytoplasm</keyword>
<evidence type="ECO:0000256" key="7">
    <source>
        <dbReference type="HAMAP-Rule" id="MF_00156"/>
    </source>
</evidence>
<keyword evidence="7 10" id="KW-0460">Magnesium</keyword>
<comment type="pathway">
    <text evidence="1 7">Cofactor biosynthesis; (R)-pantothenate biosynthesis; (R)-pantoate from 3-methyl-2-oxobutanoate: step 1/2.</text>
</comment>
<dbReference type="InterPro" id="IPR040442">
    <property type="entry name" value="Pyrv_kinase-like_dom_sf"/>
</dbReference>
<comment type="subcellular location">
    <subcellularLocation>
        <location evidence="7">Cytoplasm</location>
    </subcellularLocation>
</comment>
<dbReference type="HAMAP" id="MF_00156">
    <property type="entry name" value="PanB"/>
    <property type="match status" value="1"/>
</dbReference>
<dbReference type="Proteomes" id="UP000824151">
    <property type="component" value="Unassembled WGS sequence"/>
</dbReference>
<dbReference type="NCBIfam" id="TIGR00222">
    <property type="entry name" value="panB"/>
    <property type="match status" value="1"/>
</dbReference>
<dbReference type="GO" id="GO:0005737">
    <property type="term" value="C:cytoplasm"/>
    <property type="evidence" value="ECO:0007669"/>
    <property type="project" value="UniProtKB-SubCell"/>
</dbReference>
<keyword evidence="4 7" id="KW-0566">Pantothenate biosynthesis</keyword>
<evidence type="ECO:0000313" key="13">
    <source>
        <dbReference type="Proteomes" id="UP000824151"/>
    </source>
</evidence>
<dbReference type="PANTHER" id="PTHR20881">
    <property type="entry name" value="3-METHYL-2-OXOBUTANOATE HYDROXYMETHYLTRANSFERASE"/>
    <property type="match status" value="1"/>
</dbReference>
<dbReference type="PANTHER" id="PTHR20881:SF0">
    <property type="entry name" value="3-METHYL-2-OXOBUTANOATE HYDROXYMETHYLTRANSFERASE"/>
    <property type="match status" value="1"/>
</dbReference>
<dbReference type="CDD" id="cd06557">
    <property type="entry name" value="KPHMT-like"/>
    <property type="match status" value="1"/>
</dbReference>
<reference evidence="12" key="2">
    <citation type="submission" date="2021-04" db="EMBL/GenBank/DDBJ databases">
        <authorList>
            <person name="Gilroy R."/>
        </authorList>
    </citation>
    <scope>NUCLEOTIDE SEQUENCE</scope>
    <source>
        <strain evidence="12">ChiHejej3B27-3195</strain>
    </source>
</reference>
<comment type="similarity">
    <text evidence="2 7">Belongs to the PanB family.</text>
</comment>
<dbReference type="GO" id="GO:0015940">
    <property type="term" value="P:pantothenate biosynthetic process"/>
    <property type="evidence" value="ECO:0007669"/>
    <property type="project" value="UniProtKB-UniRule"/>
</dbReference>
<feature type="binding site" evidence="7 10">
    <location>
        <position position="90"/>
    </location>
    <ligand>
        <name>Mg(2+)</name>
        <dbReference type="ChEBI" id="CHEBI:18420"/>
    </ligand>
</feature>
<accession>A0A9D1UV83</accession>
<proteinExistence type="inferred from homology"/>
<reference evidence="12" key="1">
    <citation type="journal article" date="2021" name="PeerJ">
        <title>Extensive microbial diversity within the chicken gut microbiome revealed by metagenomics and culture.</title>
        <authorList>
            <person name="Gilroy R."/>
            <person name="Ravi A."/>
            <person name="Getino M."/>
            <person name="Pursley I."/>
            <person name="Horton D.L."/>
            <person name="Alikhan N.F."/>
            <person name="Baker D."/>
            <person name="Gharbi K."/>
            <person name="Hall N."/>
            <person name="Watson M."/>
            <person name="Adriaenssens E.M."/>
            <person name="Foster-Nyarko E."/>
            <person name="Jarju S."/>
            <person name="Secka A."/>
            <person name="Antonio M."/>
            <person name="Oren A."/>
            <person name="Chaudhuri R.R."/>
            <person name="La Ragione R."/>
            <person name="Hildebrand F."/>
            <person name="Pallen M.J."/>
        </authorList>
    </citation>
    <scope>NUCLEOTIDE SEQUENCE</scope>
    <source>
        <strain evidence="12">ChiHejej3B27-3195</strain>
    </source>
</reference>
<dbReference type="Gene3D" id="3.20.20.60">
    <property type="entry name" value="Phosphoenolpyruvate-binding domains"/>
    <property type="match status" value="1"/>
</dbReference>
<evidence type="ECO:0000256" key="8">
    <source>
        <dbReference type="PIRSR" id="PIRSR000388-1"/>
    </source>
</evidence>
<feature type="compositionally biased region" description="Low complexity" evidence="11">
    <location>
        <begin position="1"/>
        <end position="23"/>
    </location>
</feature>
<evidence type="ECO:0000256" key="9">
    <source>
        <dbReference type="PIRSR" id="PIRSR000388-2"/>
    </source>
</evidence>
<feature type="binding site" evidence="7 10">
    <location>
        <position position="161"/>
    </location>
    <ligand>
        <name>Mg(2+)</name>
        <dbReference type="ChEBI" id="CHEBI:18420"/>
    </ligand>
</feature>
<organism evidence="12 13">
    <name type="scientific">Candidatus Nesterenkonia stercoripullorum</name>
    <dbReference type="NCBI Taxonomy" id="2838701"/>
    <lineage>
        <taxon>Bacteria</taxon>
        <taxon>Bacillati</taxon>
        <taxon>Actinomycetota</taxon>
        <taxon>Actinomycetes</taxon>
        <taxon>Micrococcales</taxon>
        <taxon>Micrococcaceae</taxon>
        <taxon>Nesterenkonia</taxon>
    </lineage>
</organism>
<dbReference type="SUPFAM" id="SSF51621">
    <property type="entry name" value="Phosphoenolpyruvate/pyruvate domain"/>
    <property type="match status" value="1"/>
</dbReference>
<gene>
    <name evidence="7 12" type="primary">panB</name>
    <name evidence="12" type="ORF">H9871_12850</name>
</gene>
<keyword evidence="5 7" id="KW-0808">Transferase</keyword>
<evidence type="ECO:0000256" key="3">
    <source>
        <dbReference type="ARBA" id="ARBA00011424"/>
    </source>
</evidence>
<feature type="binding site" evidence="7 9">
    <location>
        <position position="159"/>
    </location>
    <ligand>
        <name>3-methyl-2-oxobutanoate</name>
        <dbReference type="ChEBI" id="CHEBI:11851"/>
    </ligand>
</feature>
<comment type="catalytic activity">
    <reaction evidence="7">
        <text>(6R)-5,10-methylene-5,6,7,8-tetrahydrofolate + 3-methyl-2-oxobutanoate + H2O = 2-dehydropantoate + (6S)-5,6,7,8-tetrahydrofolate</text>
        <dbReference type="Rhea" id="RHEA:11824"/>
        <dbReference type="ChEBI" id="CHEBI:11561"/>
        <dbReference type="ChEBI" id="CHEBI:11851"/>
        <dbReference type="ChEBI" id="CHEBI:15377"/>
        <dbReference type="ChEBI" id="CHEBI:15636"/>
        <dbReference type="ChEBI" id="CHEBI:57453"/>
        <dbReference type="EC" id="2.1.2.11"/>
    </reaction>
</comment>
<comment type="caution">
    <text evidence="12">The sequence shown here is derived from an EMBL/GenBank/DDBJ whole genome shotgun (WGS) entry which is preliminary data.</text>
</comment>
<evidence type="ECO:0000256" key="10">
    <source>
        <dbReference type="PIRSR" id="PIRSR000388-3"/>
    </source>
</evidence>
<evidence type="ECO:0000256" key="1">
    <source>
        <dbReference type="ARBA" id="ARBA00005033"/>
    </source>
</evidence>
<dbReference type="GO" id="GO:0003864">
    <property type="term" value="F:3-methyl-2-oxobutanoate hydroxymethyltransferase activity"/>
    <property type="evidence" value="ECO:0007669"/>
    <property type="project" value="UniProtKB-UniRule"/>
</dbReference>
<feature type="binding site" evidence="7 10">
    <location>
        <position position="129"/>
    </location>
    <ligand>
        <name>Mg(2+)</name>
        <dbReference type="ChEBI" id="CHEBI:18420"/>
    </ligand>
</feature>
<feature type="active site" description="Proton acceptor" evidence="7 8">
    <location>
        <position position="227"/>
    </location>
</feature>
<sequence>MSSLSPDSSASAERPSTSSAAASGRPTGPDGGEQRASNAGQERIHPKKVRTLHLQKFKDAGQKFGMLTAYDAEMASIFNDVGIEVLLVGDSASNVMMGRSTTLPITVDELLVFAKSVVNGAQRSLIVVDLPFGSYEASPQQAVETAVRFMKEAGVHAVKVEGDASISGHIQALVSAGIPVMAHVGFTPQSEHALGGYRVQGRGETSDRLLQDALAAQEAGAFCVLMEMVPAAVAAEVDAALHVPTVGIGAGSATTGQVLVWQDVLGLGSGRSPRFVKQYADLRGVVTDAVAQYHHDVISGEFPAQEHTF</sequence>
<evidence type="ECO:0000313" key="12">
    <source>
        <dbReference type="EMBL" id="HIX01019.1"/>
    </source>
</evidence>
<feature type="binding site" evidence="7 9">
    <location>
        <begin position="90"/>
        <end position="91"/>
    </location>
    <ligand>
        <name>3-methyl-2-oxobutanoate</name>
        <dbReference type="ChEBI" id="CHEBI:11851"/>
    </ligand>
</feature>
<dbReference type="NCBIfam" id="NF001452">
    <property type="entry name" value="PRK00311.1"/>
    <property type="match status" value="1"/>
</dbReference>
<dbReference type="PIRSF" id="PIRSF000388">
    <property type="entry name" value="Pantoate_hydroxy_MeTrfase"/>
    <property type="match status" value="1"/>
</dbReference>
<dbReference type="InterPro" id="IPR003700">
    <property type="entry name" value="Pantoate_hydroxy_MeTrfase"/>
</dbReference>
<feature type="binding site" evidence="7 9">
    <location>
        <position position="129"/>
    </location>
    <ligand>
        <name>3-methyl-2-oxobutanoate</name>
        <dbReference type="ChEBI" id="CHEBI:11851"/>
    </ligand>
</feature>
<evidence type="ECO:0000256" key="11">
    <source>
        <dbReference type="SAM" id="MobiDB-lite"/>
    </source>
</evidence>
<comment type="function">
    <text evidence="6 7">Catalyzes the reversible reaction in which hydroxymethyl group from 5,10-methylenetetrahydrofolate is transferred onto alpha-ketoisovalerate to form ketopantoate.</text>
</comment>
<dbReference type="Pfam" id="PF02548">
    <property type="entry name" value="Pantoate_transf"/>
    <property type="match status" value="1"/>
</dbReference>
<evidence type="ECO:0000256" key="4">
    <source>
        <dbReference type="ARBA" id="ARBA00022655"/>
    </source>
</evidence>
<name>A0A9D1UV83_9MICC</name>
<dbReference type="GO" id="GO:0000287">
    <property type="term" value="F:magnesium ion binding"/>
    <property type="evidence" value="ECO:0007669"/>
    <property type="project" value="TreeGrafter"/>
</dbReference>
<comment type="subunit">
    <text evidence="3 7">Homodecamer; pentamer of dimers.</text>
</comment>
<dbReference type="InterPro" id="IPR015813">
    <property type="entry name" value="Pyrv/PenolPyrv_kinase-like_dom"/>
</dbReference>
<feature type="region of interest" description="Disordered" evidence="11">
    <location>
        <begin position="1"/>
        <end position="48"/>
    </location>
</feature>
<evidence type="ECO:0000256" key="5">
    <source>
        <dbReference type="ARBA" id="ARBA00022679"/>
    </source>
</evidence>
<evidence type="ECO:0000256" key="6">
    <source>
        <dbReference type="ARBA" id="ARBA00056497"/>
    </source>
</evidence>
<keyword evidence="7 10" id="KW-0479">Metal-binding</keyword>
<evidence type="ECO:0000256" key="2">
    <source>
        <dbReference type="ARBA" id="ARBA00008676"/>
    </source>
</evidence>
<dbReference type="EC" id="2.1.2.11" evidence="7"/>